<feature type="domain" description="Orc1-like AAA ATPase" evidence="1">
    <location>
        <begin position="184"/>
        <end position="336"/>
    </location>
</feature>
<dbReference type="InterPro" id="IPR027417">
    <property type="entry name" value="P-loop_NTPase"/>
</dbReference>
<reference evidence="4" key="1">
    <citation type="journal article" date="2019" name="Int. J. Syst. Evol. Microbiol.">
        <title>The Global Catalogue of Microorganisms (GCM) 10K type strain sequencing project: providing services to taxonomists for standard genome sequencing and annotation.</title>
        <authorList>
            <consortium name="The Broad Institute Genomics Platform"/>
            <consortium name="The Broad Institute Genome Sequencing Center for Infectious Disease"/>
            <person name="Wu L."/>
            <person name="Ma J."/>
        </authorList>
    </citation>
    <scope>NUCLEOTIDE SEQUENCE [LARGE SCALE GENOMIC DNA]</scope>
    <source>
        <strain evidence="4">CGMCC 4.7152</strain>
    </source>
</reference>
<dbReference type="Pfam" id="PF19955">
    <property type="entry name" value="EAD1"/>
    <property type="match status" value="1"/>
</dbReference>
<organism evidence="3 4">
    <name type="scientific">Dactylosporangium cerinum</name>
    <dbReference type="NCBI Taxonomy" id="1434730"/>
    <lineage>
        <taxon>Bacteria</taxon>
        <taxon>Bacillati</taxon>
        <taxon>Actinomycetota</taxon>
        <taxon>Actinomycetes</taxon>
        <taxon>Micromonosporales</taxon>
        <taxon>Micromonosporaceae</taxon>
        <taxon>Dactylosporangium</taxon>
    </lineage>
</organism>
<dbReference type="Proteomes" id="UP001595912">
    <property type="component" value="Unassembled WGS sequence"/>
</dbReference>
<dbReference type="RefSeq" id="WP_380124515.1">
    <property type="nucleotide sequence ID" value="NZ_JBHSIU010000066.1"/>
</dbReference>
<keyword evidence="4" id="KW-1185">Reference proteome</keyword>
<feature type="domain" description="Effector-associated" evidence="2">
    <location>
        <begin position="924"/>
        <end position="1008"/>
    </location>
</feature>
<evidence type="ECO:0000313" key="3">
    <source>
        <dbReference type="EMBL" id="MFC5004532.1"/>
    </source>
</evidence>
<name>A0ABV9WAS8_9ACTN</name>
<dbReference type="Gene3D" id="3.40.50.300">
    <property type="entry name" value="P-loop containing nucleotide triphosphate hydrolases"/>
    <property type="match status" value="1"/>
</dbReference>
<comment type="caution">
    <text evidence="3">The sequence shown here is derived from an EMBL/GenBank/DDBJ whole genome shotgun (WGS) entry which is preliminary data.</text>
</comment>
<proteinExistence type="predicted"/>
<protein>
    <submittedName>
        <fullName evidence="3">Effector-associated domain EAD1-containing protein</fullName>
    </submittedName>
</protein>
<evidence type="ECO:0000259" key="1">
    <source>
        <dbReference type="Pfam" id="PF13191"/>
    </source>
</evidence>
<gene>
    <name evidence="3" type="ORF">ACFPIJ_42750</name>
</gene>
<dbReference type="InterPro" id="IPR045430">
    <property type="entry name" value="EAD1"/>
</dbReference>
<dbReference type="EMBL" id="JBHSIU010000066">
    <property type="protein sequence ID" value="MFC5004532.1"/>
    <property type="molecule type" value="Genomic_DNA"/>
</dbReference>
<evidence type="ECO:0000259" key="2">
    <source>
        <dbReference type="Pfam" id="PF19955"/>
    </source>
</evidence>
<accession>A0ABV9WAS8</accession>
<dbReference type="Pfam" id="PF13191">
    <property type="entry name" value="AAA_16"/>
    <property type="match status" value="1"/>
</dbReference>
<dbReference type="InterPro" id="IPR041664">
    <property type="entry name" value="AAA_16"/>
</dbReference>
<sequence length="1230" mass="134811">MSSRGAIPQHLIDEVLATVAATRPTSSPPDPVHGGLHDAAAVLAWFTPDSLCPVDGGASDSVDLLLQHSEPTADAAGIRRWTLHRNVRVAVLRRLREQGSIDVALAANPDRPPDPLQVVFEQYLTGSPPPLAEQSLETFACTVVVCDWLRAAGFPGVPAATVLNARLEWLKLLQPFEHLVGTTFSGREDELRSLHDFLERPGGGFRPVLIHGPGGVGKSTLLAKFILLRAQVDEQDRHPVVYLDFDRPDVDAAEPLTLFMEAIRQLGVEHPDARERCEAIRQQWQRQLAQGRRDPERIRNGAVHDFGTVVRTHAAGRPLLFVLDTFEEVQWRSQEQVGEIWRYLEELHERVPRLRVCISGRAEVYDHPVLPIELTGLDPGAAQAFLVAHGVGDPDVAARLVEQVGGSPLSLKLAAQVYAQEGHELGGRPWQLHLNVSDTLLQRQLYQRILRHIHDPQVRGLAHPGLVLRRITPELIERVLAEPCDLGSADPVVLFEELRREVSLVRVAADGSLHHRQDVRRLMVDLLRSEQPKKVRAIDQRAVEYYAGRPDNPVDRAEEIYHRLALDEDLYLIDARWLPGVEPLLASTMSEFTGARRAFLASRLGLEVDPETRRLASLEDWERLVAGKAERLLRDPDVTRPTAVLDLFADREDRSPVSPLTALEVTAHRYLEQWDRGLALLARAVDHAASVEAWPHVLRLTLLQAEIMLVSRHDDDLPDVLEQLEMFAVGAARSTGELHAATRHAALRQLMPVVPGGAGDARIDQLIRDLSDALPDREFEHDPDLARWVCLVTDPSVTSRLARLIPFAGLADNDLRGLRAMAAALARLDLELSAARKESPGWLARQYGVTVHSSSLTTAWTGHVLNAGRRWLTQLLTELFRADLDRPLTGVISALNGMLRTALQIEPAHPAAADPSTAPRPVVRLSGANRMRLARALVEAVPNSTEFREFLLFRLDRSLDSFTAADAPFTIAFELVLAANAEGWLSDLVIAAARAFPHIPAFTELAEAAGLVTPMETAIRGMAFDTALWRANLAERLSRICTVTVGGSLATAGLLVGVDLILTTADMIRLQWVAETRVTFDETFGSSGEVLGPGTQFVLAADWLVASTEHVALLRLRGAPGAQPIGGERSGTTGAARGWINLTRSATADVGEHVLVLQPNRISFGEITHMQPDGSGTHTASATLPGAPCFDADLDLIGMLIAPNRYLSAAVITRQLAALGIAELITTELA</sequence>
<evidence type="ECO:0000313" key="4">
    <source>
        <dbReference type="Proteomes" id="UP001595912"/>
    </source>
</evidence>
<dbReference type="SUPFAM" id="SSF52540">
    <property type="entry name" value="P-loop containing nucleoside triphosphate hydrolases"/>
    <property type="match status" value="1"/>
</dbReference>